<evidence type="ECO:0000313" key="3">
    <source>
        <dbReference type="Proteomes" id="UP000077885"/>
    </source>
</evidence>
<dbReference type="AlphaFoldDB" id="A0A1A9S2E9"/>
<dbReference type="RefSeq" id="WP_067590177.1">
    <property type="nucleotide sequence ID" value="NZ_LXSL01000011.1"/>
</dbReference>
<comment type="caution">
    <text evidence="2">The sequence shown here is derived from an EMBL/GenBank/DDBJ whole genome shotgun (WGS) entry which is preliminary data.</text>
</comment>
<dbReference type="OrthoDB" id="9134483at2"/>
<organism evidence="2 3">
    <name type="scientific">Eikenella longinqua</name>
    <dbReference type="NCBI Taxonomy" id="1795827"/>
    <lineage>
        <taxon>Bacteria</taxon>
        <taxon>Pseudomonadati</taxon>
        <taxon>Pseudomonadota</taxon>
        <taxon>Betaproteobacteria</taxon>
        <taxon>Neisseriales</taxon>
        <taxon>Neisseriaceae</taxon>
        <taxon>Eikenella</taxon>
    </lineage>
</organism>
<sequence>MPLSPRTKTLLALAALLALAGGHFAARQWRAAQQPAAAATPQACQPRQGCTLPNGSRIRFAAALREPFDIELANVPPEVQRVEVSFSMANMDMGFNRYPLARQPNGSWLAAQIRLPVCTDRRHDYLADVRIGEQVFQVAFEAQ</sequence>
<dbReference type="EMBL" id="LXSL01000011">
    <property type="protein sequence ID" value="OAM31236.1"/>
    <property type="molecule type" value="Genomic_DNA"/>
</dbReference>
<evidence type="ECO:0000256" key="1">
    <source>
        <dbReference type="SAM" id="SignalP"/>
    </source>
</evidence>
<name>A0A1A9S2E9_9NEIS</name>
<accession>A0A1A9S2E9</accession>
<feature type="signal peptide" evidence="1">
    <location>
        <begin position="1"/>
        <end position="25"/>
    </location>
</feature>
<dbReference type="Proteomes" id="UP000077885">
    <property type="component" value="Unassembled WGS sequence"/>
</dbReference>
<keyword evidence="1" id="KW-0732">Signal</keyword>
<gene>
    <name evidence="2" type="ORF">A7P95_01740</name>
</gene>
<feature type="chain" id="PRO_5008396413" description="Secreted protein" evidence="1">
    <location>
        <begin position="26"/>
        <end position="143"/>
    </location>
</feature>
<evidence type="ECO:0008006" key="4">
    <source>
        <dbReference type="Google" id="ProtNLM"/>
    </source>
</evidence>
<keyword evidence="3" id="KW-1185">Reference proteome</keyword>
<proteinExistence type="predicted"/>
<reference evidence="3" key="1">
    <citation type="submission" date="2016-05" db="EMBL/GenBank/DDBJ databases">
        <title>Draft genome of Corynebacterium afermentans subsp. afermentans LCDC 88199T.</title>
        <authorList>
            <person name="Bernier A.-M."/>
            <person name="Bernard K."/>
        </authorList>
    </citation>
    <scope>NUCLEOTIDE SEQUENCE [LARGE SCALE GENOMIC DNA]</scope>
    <source>
        <strain evidence="3">NML02-A-017</strain>
    </source>
</reference>
<evidence type="ECO:0000313" key="2">
    <source>
        <dbReference type="EMBL" id="OAM31236.1"/>
    </source>
</evidence>
<dbReference type="STRING" id="1795827.A7P95_01740"/>
<protein>
    <recommendedName>
        <fullName evidence="4">Secreted protein</fullName>
    </recommendedName>
</protein>